<dbReference type="EMBL" id="QNGE01000337">
    <property type="protein sequence ID" value="KAA3680856.1"/>
    <property type="molecule type" value="Genomic_DNA"/>
</dbReference>
<keyword evidence="2" id="KW-1133">Transmembrane helix</keyword>
<evidence type="ECO:0000313" key="3">
    <source>
        <dbReference type="EMBL" id="KAA3680856.1"/>
    </source>
</evidence>
<reference evidence="3 4" key="1">
    <citation type="journal article" date="2019" name="Gigascience">
        <title>Whole-genome sequence of the oriental lung fluke Paragonimus westermani.</title>
        <authorList>
            <person name="Oey H."/>
            <person name="Zakrzewski M."/>
            <person name="Narain K."/>
            <person name="Devi K.R."/>
            <person name="Agatsuma T."/>
            <person name="Nawaratna S."/>
            <person name="Gobert G.N."/>
            <person name="Jones M.K."/>
            <person name="Ragan M.A."/>
            <person name="McManus D.P."/>
            <person name="Krause L."/>
        </authorList>
    </citation>
    <scope>NUCLEOTIDE SEQUENCE [LARGE SCALE GENOMIC DNA]</scope>
    <source>
        <strain evidence="3 4">IND2009</strain>
    </source>
</reference>
<keyword evidence="2" id="KW-0472">Membrane</keyword>
<feature type="compositionally biased region" description="Low complexity" evidence="1">
    <location>
        <begin position="177"/>
        <end position="216"/>
    </location>
</feature>
<sequence>MRIGTTYRVATTTSTVMTYYKMTTAMWCIMDHPTAIIVDHQAYHPRMWESALLLLFGVIILIQAAPLAPDATEKTTVTSNPTVTYNWLSANTTVSEIQFSVTTVSGNQTTVKADNYTGNNTTEKLTETNITTLNITLSLQGSGNASTITVTGATTEASNTSETGHTYPLTDSSDQLNTTQNETSTTSDQQTTQATPTDEPTTNATSPSESSTSEATDVSSGRPVNTTSAPGSEGMSTSLVSGSTTEASNTSATERTHLTTDDSFLPPVSTGITTPRSFELSSTSSHSSDSTQYATVTSVHEHTTGTDSVTQSFTTFPSSVKTQHHRPHTGRPSVVTTTPIHRPTFITTLATRTTTDDDDDDDDDDHNKDKNDDHDDDDDVGKHGDDDDDDDDHKISARDSDEDDDSDLDD</sequence>
<feature type="compositionally biased region" description="Low complexity" evidence="1">
    <location>
        <begin position="344"/>
        <end position="353"/>
    </location>
</feature>
<name>A0A5J4NZ03_9TREM</name>
<feature type="compositionally biased region" description="Polar residues" evidence="1">
    <location>
        <begin position="153"/>
        <end position="176"/>
    </location>
</feature>
<organism evidence="3 4">
    <name type="scientific">Paragonimus westermani</name>
    <dbReference type="NCBI Taxonomy" id="34504"/>
    <lineage>
        <taxon>Eukaryota</taxon>
        <taxon>Metazoa</taxon>
        <taxon>Spiralia</taxon>
        <taxon>Lophotrochozoa</taxon>
        <taxon>Platyhelminthes</taxon>
        <taxon>Trematoda</taxon>
        <taxon>Digenea</taxon>
        <taxon>Plagiorchiida</taxon>
        <taxon>Troglotremata</taxon>
        <taxon>Troglotrematidae</taxon>
        <taxon>Paragonimus</taxon>
    </lineage>
</organism>
<feature type="compositionally biased region" description="Polar residues" evidence="1">
    <location>
        <begin position="217"/>
        <end position="240"/>
    </location>
</feature>
<feature type="compositionally biased region" description="Acidic residues" evidence="1">
    <location>
        <begin position="400"/>
        <end position="410"/>
    </location>
</feature>
<protein>
    <submittedName>
        <fullName evidence="3">Uncharacterized protein</fullName>
    </submittedName>
</protein>
<feature type="compositionally biased region" description="Polar residues" evidence="1">
    <location>
        <begin position="305"/>
        <end position="321"/>
    </location>
</feature>
<evidence type="ECO:0000313" key="4">
    <source>
        <dbReference type="Proteomes" id="UP000324629"/>
    </source>
</evidence>
<feature type="compositionally biased region" description="Low complexity" evidence="1">
    <location>
        <begin position="277"/>
        <end position="290"/>
    </location>
</feature>
<dbReference type="Proteomes" id="UP000324629">
    <property type="component" value="Unassembled WGS sequence"/>
</dbReference>
<comment type="caution">
    <text evidence="3">The sequence shown here is derived from an EMBL/GenBank/DDBJ whole genome shotgun (WGS) entry which is preliminary data.</text>
</comment>
<dbReference type="AlphaFoldDB" id="A0A5J4NZ03"/>
<feature type="region of interest" description="Disordered" evidence="1">
    <location>
        <begin position="153"/>
        <end position="410"/>
    </location>
</feature>
<proteinExistence type="predicted"/>
<gene>
    <name evidence="3" type="ORF">DEA37_0009549</name>
</gene>
<evidence type="ECO:0000256" key="2">
    <source>
        <dbReference type="SAM" id="Phobius"/>
    </source>
</evidence>
<keyword evidence="2" id="KW-0812">Transmembrane</keyword>
<feature type="compositionally biased region" description="Low complexity" evidence="1">
    <location>
        <begin position="241"/>
        <end position="253"/>
    </location>
</feature>
<evidence type="ECO:0000256" key="1">
    <source>
        <dbReference type="SAM" id="MobiDB-lite"/>
    </source>
</evidence>
<feature type="transmembrane region" description="Helical" evidence="2">
    <location>
        <begin position="51"/>
        <end position="69"/>
    </location>
</feature>
<accession>A0A5J4NZ03</accession>
<keyword evidence="4" id="KW-1185">Reference proteome</keyword>